<dbReference type="AlphaFoldDB" id="A0A948RUL1"/>
<evidence type="ECO:0000256" key="2">
    <source>
        <dbReference type="ARBA" id="ARBA00022729"/>
    </source>
</evidence>
<organism evidence="4 5">
    <name type="scientific">Eiseniibacteriota bacterium</name>
    <dbReference type="NCBI Taxonomy" id="2212470"/>
    <lineage>
        <taxon>Bacteria</taxon>
        <taxon>Candidatus Eiseniibacteriota</taxon>
    </lineage>
</organism>
<evidence type="ECO:0000313" key="4">
    <source>
        <dbReference type="EMBL" id="MBU2690271.1"/>
    </source>
</evidence>
<gene>
    <name evidence="4" type="ORF">KJ970_05025</name>
</gene>
<comment type="caution">
    <text evidence="4">The sequence shown here is derived from an EMBL/GenBank/DDBJ whole genome shotgun (WGS) entry which is preliminary data.</text>
</comment>
<accession>A0A948RUL1</accession>
<keyword evidence="2" id="KW-0732">Signal</keyword>
<name>A0A948RUL1_UNCEI</name>
<evidence type="ECO:0000256" key="3">
    <source>
        <dbReference type="SAM" id="Coils"/>
    </source>
</evidence>
<protein>
    <submittedName>
        <fullName evidence="4">OmpH family outer membrane protein</fullName>
    </submittedName>
</protein>
<comment type="similarity">
    <text evidence="1">Belongs to the Skp family.</text>
</comment>
<keyword evidence="3" id="KW-0175">Coiled coil</keyword>
<dbReference type="Gene3D" id="3.30.910.20">
    <property type="entry name" value="Skp domain"/>
    <property type="match status" value="1"/>
</dbReference>
<feature type="coiled-coil region" evidence="3">
    <location>
        <begin position="63"/>
        <end position="109"/>
    </location>
</feature>
<proteinExistence type="inferred from homology"/>
<reference evidence="4" key="1">
    <citation type="submission" date="2021-05" db="EMBL/GenBank/DDBJ databases">
        <title>Energy efficiency and biological interactions define the core microbiome of deep oligotrophic groundwater.</title>
        <authorList>
            <person name="Mehrshad M."/>
            <person name="Lopez-Fernandez M."/>
            <person name="Bell E."/>
            <person name="Bernier-Latmani R."/>
            <person name="Bertilsson S."/>
            <person name="Dopson M."/>
        </authorList>
    </citation>
    <scope>NUCLEOTIDE SEQUENCE</scope>
    <source>
        <strain evidence="4">Modern_marine.mb.64</strain>
    </source>
</reference>
<dbReference type="GO" id="GO:0005829">
    <property type="term" value="C:cytosol"/>
    <property type="evidence" value="ECO:0007669"/>
    <property type="project" value="TreeGrafter"/>
</dbReference>
<dbReference type="PANTHER" id="PTHR35089:SF1">
    <property type="entry name" value="CHAPERONE PROTEIN SKP"/>
    <property type="match status" value="1"/>
</dbReference>
<dbReference type="GO" id="GO:0050821">
    <property type="term" value="P:protein stabilization"/>
    <property type="evidence" value="ECO:0007669"/>
    <property type="project" value="TreeGrafter"/>
</dbReference>
<dbReference type="GO" id="GO:0051082">
    <property type="term" value="F:unfolded protein binding"/>
    <property type="evidence" value="ECO:0007669"/>
    <property type="project" value="InterPro"/>
</dbReference>
<dbReference type="InterPro" id="IPR024930">
    <property type="entry name" value="Skp_dom_sf"/>
</dbReference>
<dbReference type="Proteomes" id="UP000777784">
    <property type="component" value="Unassembled WGS sequence"/>
</dbReference>
<dbReference type="Pfam" id="PF03938">
    <property type="entry name" value="OmpH"/>
    <property type="match status" value="1"/>
</dbReference>
<dbReference type="EMBL" id="JAHJDP010000028">
    <property type="protein sequence ID" value="MBU2690271.1"/>
    <property type="molecule type" value="Genomic_DNA"/>
</dbReference>
<evidence type="ECO:0000313" key="5">
    <source>
        <dbReference type="Proteomes" id="UP000777784"/>
    </source>
</evidence>
<dbReference type="InterPro" id="IPR005632">
    <property type="entry name" value="Chaperone_Skp"/>
</dbReference>
<dbReference type="SMART" id="SM00935">
    <property type="entry name" value="OmpH"/>
    <property type="match status" value="1"/>
</dbReference>
<dbReference type="SUPFAM" id="SSF111384">
    <property type="entry name" value="OmpH-like"/>
    <property type="match status" value="1"/>
</dbReference>
<dbReference type="PANTHER" id="PTHR35089">
    <property type="entry name" value="CHAPERONE PROTEIN SKP"/>
    <property type="match status" value="1"/>
</dbReference>
<evidence type="ECO:0000256" key="1">
    <source>
        <dbReference type="ARBA" id="ARBA00009091"/>
    </source>
</evidence>
<sequence>MKRPQRPMGRFLPTSSVLLVLLILLIPAQGWGQDVRIAVIDSEVILQKFTGVQEAERIFKQDVDEWNRDAESRKKEVEDLSRELEAQSLMLSEEKRREKERDYQRKLNEYETYVQSIFGPDGLVAKRNEELLKPIINKIQTLLETMAHEDGYDLILDKADNNVLYADPSYDITNDVLVRLEDLENEGGK</sequence>